<dbReference type="InterPro" id="IPR001298">
    <property type="entry name" value="Filamin/ABP280_rpt"/>
</dbReference>
<keyword evidence="7" id="KW-1185">Reference proteome</keyword>
<feature type="region of interest" description="Disordered" evidence="3">
    <location>
        <begin position="6671"/>
        <end position="6735"/>
    </location>
</feature>
<evidence type="ECO:0000256" key="3">
    <source>
        <dbReference type="SAM" id="MobiDB-lite"/>
    </source>
</evidence>
<dbReference type="SUPFAM" id="SSF56988">
    <property type="entry name" value="Anthrax protective antigen"/>
    <property type="match status" value="3"/>
</dbReference>
<feature type="compositionally biased region" description="Basic and acidic residues" evidence="3">
    <location>
        <begin position="6671"/>
        <end position="6697"/>
    </location>
</feature>
<dbReference type="SMART" id="SM00060">
    <property type="entry name" value="FN3"/>
    <property type="match status" value="10"/>
</dbReference>
<feature type="region of interest" description="Disordered" evidence="3">
    <location>
        <begin position="6527"/>
        <end position="6594"/>
    </location>
</feature>
<feature type="repeat" description="Filamin" evidence="2">
    <location>
        <begin position="2899"/>
        <end position="2934"/>
    </location>
</feature>
<feature type="compositionally biased region" description="Basic and acidic residues" evidence="3">
    <location>
        <begin position="6441"/>
        <end position="6454"/>
    </location>
</feature>
<evidence type="ECO:0000313" key="7">
    <source>
        <dbReference type="Proteomes" id="UP001224775"/>
    </source>
</evidence>
<dbReference type="Proteomes" id="UP001224775">
    <property type="component" value="Unassembled WGS sequence"/>
</dbReference>
<feature type="domain" description="PA14" evidence="5">
    <location>
        <begin position="4850"/>
        <end position="4988"/>
    </location>
</feature>
<dbReference type="InterPro" id="IPR050964">
    <property type="entry name" value="Striated_Muscle_Regulatory"/>
</dbReference>
<feature type="repeat" description="Filamin" evidence="2">
    <location>
        <begin position="4116"/>
        <end position="4209"/>
    </location>
</feature>
<dbReference type="InterPro" id="IPR013783">
    <property type="entry name" value="Ig-like_fold"/>
</dbReference>
<dbReference type="PROSITE" id="PS50194">
    <property type="entry name" value="FILAMIN_REPEAT"/>
    <property type="match status" value="4"/>
</dbReference>
<feature type="region of interest" description="Disordered" evidence="3">
    <location>
        <begin position="6424"/>
        <end position="6455"/>
    </location>
</feature>
<feature type="domain" description="PA14" evidence="5">
    <location>
        <begin position="2301"/>
        <end position="2437"/>
    </location>
</feature>
<dbReference type="InterPro" id="IPR017868">
    <property type="entry name" value="Filamin/ABP280_repeat-like"/>
</dbReference>
<feature type="domain" description="Fibronectin type-III" evidence="4">
    <location>
        <begin position="5593"/>
        <end position="5700"/>
    </location>
</feature>
<dbReference type="InterPro" id="IPR003961">
    <property type="entry name" value="FN3_dom"/>
</dbReference>
<evidence type="ECO:0000259" key="5">
    <source>
        <dbReference type="PROSITE" id="PS51820"/>
    </source>
</evidence>
<feature type="domain" description="Fibronectin type-III" evidence="4">
    <location>
        <begin position="5237"/>
        <end position="5356"/>
    </location>
</feature>
<feature type="domain" description="Fibronectin type-III" evidence="4">
    <location>
        <begin position="5705"/>
        <end position="5810"/>
    </location>
</feature>
<gene>
    <name evidence="6" type="ORF">QTG54_002845</name>
</gene>
<dbReference type="SUPFAM" id="SSF81296">
    <property type="entry name" value="E set domains"/>
    <property type="match status" value="3"/>
</dbReference>
<dbReference type="InterPro" id="IPR037524">
    <property type="entry name" value="PA14/GLEYA"/>
</dbReference>
<feature type="repeat" description="Filamin" evidence="2">
    <location>
        <begin position="2458"/>
        <end position="2576"/>
    </location>
</feature>
<name>A0AAD8YHQ6_9STRA</name>
<dbReference type="Pfam" id="PF00041">
    <property type="entry name" value="fn3"/>
    <property type="match status" value="3"/>
</dbReference>
<reference evidence="6" key="1">
    <citation type="submission" date="2023-06" db="EMBL/GenBank/DDBJ databases">
        <title>Survivors Of The Sea: Transcriptome response of Skeletonema marinoi to long-term dormancy.</title>
        <authorList>
            <person name="Pinder M.I.M."/>
            <person name="Kourtchenko O."/>
            <person name="Robertson E.K."/>
            <person name="Larsson T."/>
            <person name="Maumus F."/>
            <person name="Osuna-Cruz C.M."/>
            <person name="Vancaester E."/>
            <person name="Stenow R."/>
            <person name="Vandepoele K."/>
            <person name="Ploug H."/>
            <person name="Bruchert V."/>
            <person name="Godhe A."/>
            <person name="Topel M."/>
        </authorList>
    </citation>
    <scope>NUCLEOTIDE SEQUENCE</scope>
    <source>
        <strain evidence="6">R05AC</strain>
    </source>
</reference>
<feature type="domain" description="Fibronectin type-III" evidence="4">
    <location>
        <begin position="1330"/>
        <end position="1427"/>
    </location>
</feature>
<dbReference type="SMART" id="SM00758">
    <property type="entry name" value="PA14"/>
    <property type="match status" value="3"/>
</dbReference>
<comment type="caution">
    <text evidence="6">The sequence shown here is derived from an EMBL/GenBank/DDBJ whole genome shotgun (WGS) entry which is preliminary data.</text>
</comment>
<keyword evidence="1" id="KW-0677">Repeat</keyword>
<dbReference type="Gene3D" id="2.60.120.380">
    <property type="match status" value="1"/>
</dbReference>
<dbReference type="PROSITE" id="PS50853">
    <property type="entry name" value="FN3"/>
    <property type="match status" value="4"/>
</dbReference>
<dbReference type="PANTHER" id="PTHR13817:SF73">
    <property type="entry name" value="FIBRONECTIN TYPE-III DOMAIN-CONTAINING PROTEIN"/>
    <property type="match status" value="1"/>
</dbReference>
<feature type="domain" description="PA14" evidence="5">
    <location>
        <begin position="3616"/>
        <end position="3782"/>
    </location>
</feature>
<evidence type="ECO:0000256" key="2">
    <source>
        <dbReference type="PROSITE-ProRule" id="PRU00087"/>
    </source>
</evidence>
<dbReference type="InterPro" id="IPR011658">
    <property type="entry name" value="PA14_dom"/>
</dbReference>
<feature type="repeat" description="Filamin" evidence="2">
    <location>
        <begin position="2597"/>
        <end position="2677"/>
    </location>
</feature>
<evidence type="ECO:0000259" key="4">
    <source>
        <dbReference type="PROSITE" id="PS50853"/>
    </source>
</evidence>
<sequence>MLDVIGANTLQTTFSPPLWDGGSPVTSYLVEWDKEAGVPEVQRIVTSQNLYANEIQTITTSVPDVNEIQVIQTTASPQAEVQAITVSPSYGDATIDSAYSFALSLDTINTGGSLQYSGQISANAAADGSRSSIAQILENMTNIHGRPTVERLEMNPDGGHTYTVTFPMSMGNVPEMEVFMTDLPVSVTTLQEGNQLEGSFRLEYVGELTADIPFDASAAEMQSHLESLDAIDAVSVLRSIADEQNGFSWEVEFLSDSNGGDIESMKVHGDGLRTSNSIGGAKIESVGGRDGSYIAGTFVLTFQGENTNHIPFDASASVVKEELEALETIGSIHVKRTPIDVVGGCKWTVSFFEDGSRLHRGDVQFISVESHLTGAPGQTPVIVVEEERKGTKQEVQTITIDGNGSNVDPNSSFRLRFEGEETGDILALPFGGSTCLGSTTAKQIITTSTVDTSGVGGDDSVSHLTSFALTYDGHTINPIVANDVSCEETATEISRELMLLPTLYDVAVSGSKTTAGDEGCMWVVTFLSVMGNPELMEVTAYNGELSAGPGQSVTVGDEYSIIRDTIAISQPEDFKGDVNLIQSELSKLSTIGTVTVTPASAFPDDLGQCTWGVTFESKAGNADSIEVARSGTTEFSTQVELNSGNRITITDNNVQGTSTPVSGDFRLQFDGKLTGYMPYNASAELVKASLDGLSTIGQVSVTRHGPDVNRCFIWDVTFISDLGPLPLIVADDLDLRGTVPSMSVYKATVGKLPPFDGPDYGSLVVEDNTDDLSTLITQLKQGIPYYVRISASNALGYGPSIMPYPPFRIPYPQPPAPPLQVHLESKDGSNLAVTIDAPFHDGGDEITSYRVDYSTQPFVQERQRISLTCSPRSEVQTITTSATDIDEVQYLVIDSSYSGNGEILEVQRVMCDATGGTFGLSLGDETVYIAHDADDNDIKEAIESMTMIDQIQIDFDGDATTACAPFDGSAAGSFAVTFQSLFGMAGDLPLMVAEMSGLEGARHVEVSPVIDGDAPLGGSLKLSFSGAVSEAIDVSLDNPGLAVEIESALEALDTIQQDGVTVSAVDLVNGGYEKIFRIEFTGHGVGGNINSLVVVPEYQLVTGSSATAFILSDGESYAARNGIDAVTSQVGNELSGQFRLQLRGHTTGRIPFNSSVDEMKARLEELPNIVTVDVQKSGPSKELAYTWTITFASNPGYFPPSARDVDLLEVINELETSVESDSSASVFVDTIVEGDGMLEGKFEVSFNDGVSVETTRPLQNFISAEELKEELESLHNVGTVEVVRTESLIGYEWDIEFASCALKGGVEVCNDGNLYSLTVSDINLQGCGGAVLDVTELVAGSGPGLSTISIMWSPPIDNGGSPITGYILYMRDSQGITSSYALDKDVTSWQENMLHPGEMYRFHLVALNAEGKSGNSPTLSTLAAMPPGLNYDGEPAYSSLGYRPTIIDVQETSLTTKWSHLPSDITGGSPITGYKVYLYQANSMSRSDDPVRQEIQHITISSQDQVSGTFTLLFRGHETGDISVGATPDTVKSMLENLPTINVVHVDAIDDGWSVTFLSEPGDLPLMSATSGRLMGDSAARVVITEAAKGDLATLVYDGSENPGRRKFDALNLVSDLGYAFKVAPVNAVGDGILSAASVVTIARAGASSSKTTASGSALSKGIAGVIREEQVVTFLSDDCTADKLILSFEFSEQETSNLCGSTEDEFESALEQLDGVGVVHVLRNEASSSSGHQGYSWTIVFISRMGDVPLLVVDRSQVGNGKDASGKIGLEANYCVEFLKGQANEFIIEPKKASGAVVRDITTYPGMEGSDIFFTELWSSDVSIVDGSHTWYADGGVSSYNSLVYEEQVVAVPNGVGSFFLSMDTSESLPLGRMDGFYSKTRDFDGIHDVTERSLQEALSDLSNVGQVDVAQASSSANDALHFKVTFKEVLGEYPLLTASDPSISISRGGERGFGQVSATEIQTITMSADKPFIYEVQSIEVTTWDSSFDLSFKAGPKTSAIPCSFANLDEATAATSIIEAELNALSSIKVRVDSTVTGNGDDDDPWKFMVTFLEPIGPLPLLQSNNADLSQVIQGESALSGSIVLSYEGEYTDDIMFDASARDIKTKLEALDTINEVNVNRVDRFTGYQWKISFTGNAGNLPPIIAHDNVFEVQSIKTVGGQPTPLGGTFSLSYLDETTALMPFDSSADVIKSSLESLSGIDRVDVNMEVFDYGQCHWMVTFRTPQKPALLKLNTASLSGTLDEASVSIAVDSKSPSLLANSGSPPMVIVEESVPGLPSYTGQYKAQSAGDYTLAVMQLESGGLNARYYDNQWLLDEPSIDRVDPTIDFNWGSGIITKYGRDYVSIRWWGKVRPLTSEPYTFYLNADDGVRLYVDHDILLDMWEEHSVEKKATIHLVADTFHDVRVEYKELTGDAQVQLQWSSPSIRKQLIPPSQLFYSSHIVGSPFLTTISPGAADYPHSDFIDMPGENRSQAIAGEETSFYLQAKDSTGNNKATNGDAQGDLQSPKEQFTVDIIGEHTSSSGVVTYLESGQYRVDYTVIKAGSYQVHVKTGGTDIYCGLGEENKCSPFTLEVLPGETLSSNCEVESSFDPIDNLVEARAGDVGKIYLQAKDAFGNNRQSGGDDVLVTFRSAVNPDIRYRGNIVDRDDGTYYISYSIPVAGRYLVSISLNGDLVKYCVGPSGERWHSREYDGVAVYSAPSFCSVDDSISLNVIHREMHAMSSTIVEEEGTSLNTAIVGVQTGFIVQSRDKFGNLRSGSSTSNIEESGDGKSDAFLVSIVGPSGHETLTSSAMQILSCHDSSISGYFRLSYGGKVSDDMPHDVSDSAMQVVLMSMHESGSNSSVEVRRLTVEGNYRWHITFTDHLDLWSQDSLKVVPGSDGFGAVSNTMSVSMEALDGLYPVRYTVWEKGIYELSVFSGTTLVSGSSYTVEVGNGSPQASSSTAFGEGLMSGVAGDELSFEVVVRDQRQSEVQSIKASGPIIEFVNEVQRLSIVANSGESFQIDFRGETSEHITVGLSTVEELEMALEKLATIGQVSVTLDGSSTVIQKGDVLDIEFLTEHGSLTLISSSEQNIVSKLLEGEAPFRAERQSFSCNADGGYVILSFNDLTTTIEASDDMSTFESKLSGLVGSVVSIVVPDDTIGSVCSSSGQPIFVDFLVELGNVEPIRINFDGLENGSIVIYGDGEEEHGAVNGVSPIMGSFTISLDGMATGPIALEATADDVKTALEGLPSIGSVYVTKDVVGLRLDKDGKNLVPGTTSVFGIWSITFADARTQGCHPGSWDKCPPNIGDVSPLTIDASLHGTEQQPTPTIEVIEVRRGSNGNTYDSIDEHTDIEFSLTHDLNPHVGIGMAEVHSITCSYTTAALEAHDASGSFELSIMDKRIQIDADTSIPGLTHMIRDALGLDYLVATDGSSHSTVCHFDPDSPVTAVTHISFAEETGPLPVFYVHSEQNVVISVDNLVNAVDRVEYLGGGRYAVSYTPTLSGSYSTSIKINDEYLWTDLSSGVIVQPAVASARYSTHDSSLVTIAGKQASFHVISRDRFGNLLHSNASNESVLVVDLVGQPNMCSGQYDNDHIIRDIIIDELEVGSPDGHYHVAYTPSMAGNYQASILLRSQGGLLATYFRNQDFSNPLYGNDSHKLHPYHETPWCVGDNSGCDSTLVDKEISFYWGFESPLPTDPSFPMDSFSIVWRGEINPKESNEYSFIVRLNGGVRLTVGEHVLIDYLPEANSNYLSSERIFLSKDEFYPLKVEYAHSTDEAQIQLLWESTSAGEQIVPSSVLYFSQHISGSSPSPFAVEVVPGDVDVTSTADGDGLMHCAALEECDFTVQAKDLDLNHKYNEGSNPGFQVSIVGTDGWAGEGRINSIVSTTSPVSISSISMESNDWEFIGNVDVTHLSSNMIMSEASVADKLSQADNVIIDGMTYTISPTGTFDGNGIPLASPYLGPTMLGLSLYKASKSCTTGTYTVKYTPSVRGSYFIDVTLPSMPEVQRVSTSVSPKSSLSGFFSVDFSPYRTYSSRSNNIPFDATSEEFKTALESIDNIGTLEVSRHDCEDPSITCTWDVTFLEFAGDAELLEPDYSQLLGNDALVGVEQQVKGRQLQSINGFPYLLTVSPGQTDPMRTLAHGKGLVASTSGERSSFTIQPKDSLGNDRLPEQGADLFAVYIYPEQKYPDGSFHVHQGVVTRQSDSSHTVDYIPGKSGYHTLAVIQAVATEQQIVTTGYNTKARGGTFKLQLGSLSTHPIPWDADEDTVADFLNSSMAGVSNFRVEKRAHGLLNFHYVIHFDTAIGDIPNISVDTTNILGSDDEWDVTPLVNGKFSHINLDTPQLEIQQIILQSDEPLEEGAASFSLTFKGRRTNSIAWDADADKLRSELQLLSTVGDISVSLDVDVPSNSRSWTVTFDPHEGKSPDSLMNFGNLPPFEITIDGSITARVETIQDGESPYRMNVSPSTVSAENVVAYDNPGVTHFEGLSSGVYNSLTHFFIQARDSHSNDILDEPVGEVQIIETSAASQINGFFEVTMFGSTVRLDASSFTAEVEKGLQSIPGVGAVKVSSNSTKDLVTGKTVAVTKGLDTIIPNEELTEFIIGDWIRIGHQDDGQLFSITEMSVVPPFTVTLSSSYLGESQSSANIYQHGTKHNRNGYQYIVTFDPTLGDVPALQLDGTLLEGNDASVQVISCDENVHQILHFLPLSSSSVEGHFYLAYKDERTRFMNVDSSVDDLQDAILSDISSILSISIAEVDDVSNPGAKSFDLKLDLFEGPADLFFAENYMMSSGRVDVVATCPTASPQSPTHSTRSVVGRRGPDFVASLSNAESSTVYGDIAHVADGLYAASYTSPRVGQYSLDVQSAEFGGLTGEYFDNNELVDPPSFVQINSVFDFSWADDGTESISGIRWTGYIKPSFDETYSFAAFANGDVRLWIGDELIIDHQHEESEDIEVEVSNSTSNPLKANQLIEIKIEHRKNTESQTLRLLWQSTSQPLSVIDPYRLYSIATQIAGSPFEISPEAVEPSDPTNCSLEIADWDSLHVHWSNPKDDGGSVVTKYLVEHWDVTSYGETEKQQLHMQQSVVDGTFTITMSLQSVEVPIDSSALELEERLESLQNIGDVQVYKTMEANVAVYDIEFLTNVSPVPIMSVNIPTEMDNAEYCVCARGNTVCDSGTLLIDCDGDATREGTINTQSVEVMVDSNAANSTYFSHTLEGLDQPSSILDGFGVRISAANVNGYGIPSLAVTLKPNGPPLPPKVAELERVPTSPSSLVLHFTSVPSPDDRSSTVTSYFVEWSTAEDFAGSTVFNSTLNLDSIHSERLPSYGNVDRVFHKFLIQGLIPGLEYHVRIAAINEAGIGPSSRSFPSSLAPGSKPSDLEDQHGVSLFTIVASDAVSVLESCSSLQLSWRAPVSNNGFAISSYLIEYWVASGTSEVQEIVLLTSNGSEVRGTFALTYGSDTTDSLNINSSSEDVQHALESLSTIRSVRVWRSGENPNYKWTVTFLSEYPSVSGLMLIIEDTTELEDALGGSPTLTLQANLLTAGEYPLGYNSEVVTVDDALETQYHRVLTDLTAGQLYHVQVSAANDLGFGHPQASTPRALAPPIQKPSTPRNVILRVASSRSLEVIFSKPESDGGDDVTLYRIEWDTNSNFDSNNHSPIGSYSFISPKNEVGCDPCMYQVAGLTKGKEYFVRVYAYNSLGYSIDPGLPKPRSLAPKTAPDPPNSVSISPKSDTAIQVIFPPVADDGGAKVSKYKIEWNAMGYSAGMQSMNQEMDALLYSTNNVQSITLSGESDDVDGTFRIAFGGHCTEEISVSSTAHDVKIALESLPTIGSTVVSQRHMSNGSIWAITFLTNLGDEGKFGPVDSLTVSTDPDDSPHMFVTDTMGSPGPSLLGTGARLIVKEEISAFKGFEHQIITTQCTTSVGIMDGYFAISVDGVRTSDIPHDASVLDLKLELENIPSIGEVKVTRRRTTGIGINSFQWAIIFVEKLGNVPLLNVHDHLTCSDGSATPLIYITEATQGVLPKMDGSFAGEIELDVESLQQMDSTGDFVHVVDDLMRGMPYHLRVSAWNGAGDSYGRAQYSTPAILTPMDKPDPPSSVEMTSIDDSSIQISWNAALNKGGSHMITKYKAEVAEVEPGTEAQFNDESNLFYESFDVDYTSEVQAIILESSADDMGGFFVVNFMGESTPNIYTDAEADAIKEALEGISTIDSVDVSIYPHSQEFITTYGQRWIITFDARRGNLPSMLIDSSSGQLSTIATGGTIFGSSSIIRVETISNGGLPSSFITPPILDEGKMYLSRISSFNGNSWSDSTISHNSISPSKMISLTLSHVMRLPATILVPTFPDKKDEEELDLQSLTEEDLKLLKKTGMHSYPFLYYSIPAVNKAALSLKKVDHSKASQSQSTKVTRKERLTFECHPSLAMDELLVGMGEADLVSQVIESTKEPENPVPETSPSPELREPAEDVVKKEEEEQAAAAAAAAEKGRFTAILNFQRIEAEAAAAKKAAEEAEEEKASAELAAKLKAEEEAKKNAEEEKIAAELAAKKKAEEEKIAAEAAAKKKAEEEKIAAELEAKKKAEEEAKKKAEEEAKKKAEEEKIAAEAAAKKAEEEKIAAELEAKKKAEEDAKKKAEEEKIAAELAAKKKAEEEKIAAELEAKKKAEEEKIAAEAAAKKAEEEIAAELEAKKKAEEEAKKKADEEKIAAEAAAKKKTEEEMPAATVQTQETPKEPVEKKEAVGAKTATEDNDIARSDEEFTKEAECCIIL</sequence>
<organism evidence="6 7">
    <name type="scientific">Skeletonema marinoi</name>
    <dbReference type="NCBI Taxonomy" id="267567"/>
    <lineage>
        <taxon>Eukaryota</taxon>
        <taxon>Sar</taxon>
        <taxon>Stramenopiles</taxon>
        <taxon>Ochrophyta</taxon>
        <taxon>Bacillariophyta</taxon>
        <taxon>Coscinodiscophyceae</taxon>
        <taxon>Thalassiosirophycidae</taxon>
        <taxon>Thalassiosirales</taxon>
        <taxon>Skeletonemataceae</taxon>
        <taxon>Skeletonema</taxon>
        <taxon>Skeletonema marinoi-dohrnii complex</taxon>
    </lineage>
</organism>
<proteinExistence type="predicted"/>
<dbReference type="EMBL" id="JATAAI010000004">
    <property type="protein sequence ID" value="KAK1746238.1"/>
    <property type="molecule type" value="Genomic_DNA"/>
</dbReference>
<dbReference type="PANTHER" id="PTHR13817">
    <property type="entry name" value="TITIN"/>
    <property type="match status" value="1"/>
</dbReference>
<dbReference type="PROSITE" id="PS51820">
    <property type="entry name" value="PA14"/>
    <property type="match status" value="3"/>
</dbReference>
<dbReference type="CDD" id="cd00063">
    <property type="entry name" value="FN3"/>
    <property type="match status" value="3"/>
</dbReference>
<evidence type="ECO:0000256" key="1">
    <source>
        <dbReference type="ARBA" id="ARBA00022737"/>
    </source>
</evidence>
<evidence type="ECO:0000313" key="6">
    <source>
        <dbReference type="EMBL" id="KAK1746238.1"/>
    </source>
</evidence>
<dbReference type="SMART" id="SM00557">
    <property type="entry name" value="IG_FLMN"/>
    <property type="match status" value="2"/>
</dbReference>
<dbReference type="SUPFAM" id="SSF49265">
    <property type="entry name" value="Fibronectin type III"/>
    <property type="match status" value="5"/>
</dbReference>
<dbReference type="InterPro" id="IPR036116">
    <property type="entry name" value="FN3_sf"/>
</dbReference>
<accession>A0AAD8YHQ6</accession>
<dbReference type="InterPro" id="IPR014756">
    <property type="entry name" value="Ig_E-set"/>
</dbReference>
<dbReference type="Gene3D" id="3.90.182.10">
    <property type="entry name" value="Toxin - Anthrax Protective Antigen,domain 1"/>
    <property type="match status" value="2"/>
</dbReference>
<dbReference type="Pfam" id="PF00630">
    <property type="entry name" value="Filamin"/>
    <property type="match status" value="1"/>
</dbReference>
<feature type="compositionally biased region" description="Basic and acidic residues" evidence="3">
    <location>
        <begin position="6709"/>
        <end position="6720"/>
    </location>
</feature>
<dbReference type="Pfam" id="PF07691">
    <property type="entry name" value="PA14"/>
    <property type="match status" value="3"/>
</dbReference>
<protein>
    <submittedName>
        <fullName evidence="6">PA14 domain-containing protein</fullName>
    </submittedName>
</protein>
<dbReference type="Gene3D" id="2.60.40.10">
    <property type="entry name" value="Immunoglobulins"/>
    <property type="match status" value="12"/>
</dbReference>